<dbReference type="InterPro" id="IPR001478">
    <property type="entry name" value="PDZ"/>
</dbReference>
<dbReference type="GO" id="GO:0006508">
    <property type="term" value="P:proteolysis"/>
    <property type="evidence" value="ECO:0007669"/>
    <property type="project" value="UniProtKB-KW"/>
</dbReference>
<evidence type="ECO:0000256" key="7">
    <source>
        <dbReference type="PIRSR" id="PIRSR611782-2"/>
    </source>
</evidence>
<feature type="binding site" evidence="7">
    <location>
        <position position="143"/>
    </location>
    <ligand>
        <name>substrate</name>
    </ligand>
</feature>
<sequence length="473" mass="50778">MMHALRMTRHVSKFLALAGLCVVALLVLAVSPLMAHAQRLPETRSEIDLTFAPLVKEVSPAVVNVYTQKTVKTGVTPMEMLLYGRAAPQSRVQNSLGSGVIVREDGVIVTNNHVVEDADSFRVVLSDRREYPAELVLNDERTDLAVLKIDTGGDTLPVLHFADTREAQVGDLVMAIGNPFGVGQTVTSGIISATARTDVGISDYSFFIQTDAAVNPGNSGGALVNMRGQLVGVNTAIFSRGGGSNGIGFAIPSEMVKRVVDAAMNEGTFVRPWLGLAAQSVSFDMAKAQGLSRPIGVMVTEVYDGGPADKAGLRRGDLVTAIDGREVFDEKGLKFLAAIRNPGEKAQLNVLRGGRNQVIGVKVEPPPGATEADIVLLEGQDVFNGARVVELSPRLAEENGLDPFQKGSGIYVYSVARRSIARNYFRPGDVIRSVNGKKTTTVKDLEAVLRDSDRSWDIELDRNGRTIRGTVRL</sequence>
<keyword evidence="5" id="KW-0720">Serine protease</keyword>
<feature type="domain" description="PDZ" evidence="8">
    <location>
        <begin position="388"/>
        <end position="464"/>
    </location>
</feature>
<dbReference type="PROSITE" id="PS50106">
    <property type="entry name" value="PDZ"/>
    <property type="match status" value="2"/>
</dbReference>
<dbReference type="Gene3D" id="2.30.42.10">
    <property type="match status" value="2"/>
</dbReference>
<organism evidence="9 10">
    <name type="scientific">Hyphomonas jannaschiana VP2</name>
    <dbReference type="NCBI Taxonomy" id="1280952"/>
    <lineage>
        <taxon>Bacteria</taxon>
        <taxon>Pseudomonadati</taxon>
        <taxon>Pseudomonadota</taxon>
        <taxon>Alphaproteobacteria</taxon>
        <taxon>Hyphomonadales</taxon>
        <taxon>Hyphomonadaceae</taxon>
        <taxon>Hyphomonas</taxon>
    </lineage>
</organism>
<accession>A0A059F727</accession>
<dbReference type="Pfam" id="PF13365">
    <property type="entry name" value="Trypsin_2"/>
    <property type="match status" value="1"/>
</dbReference>
<dbReference type="AlphaFoldDB" id="A0A059F727"/>
<keyword evidence="4" id="KW-0378">Hydrolase</keyword>
<feature type="binding site" evidence="7">
    <location>
        <begin position="217"/>
        <end position="219"/>
    </location>
    <ligand>
        <name>substrate</name>
    </ligand>
</feature>
<dbReference type="GO" id="GO:0042597">
    <property type="term" value="C:periplasmic space"/>
    <property type="evidence" value="ECO:0007669"/>
    <property type="project" value="UniProtKB-SubCell"/>
</dbReference>
<dbReference type="PANTHER" id="PTHR43343">
    <property type="entry name" value="PEPTIDASE S12"/>
    <property type="match status" value="1"/>
</dbReference>
<dbReference type="InterPro" id="IPR036034">
    <property type="entry name" value="PDZ_sf"/>
</dbReference>
<dbReference type="SUPFAM" id="SSF50494">
    <property type="entry name" value="Trypsin-like serine proteases"/>
    <property type="match status" value="1"/>
</dbReference>
<feature type="active site" description="Charge relay system" evidence="6">
    <location>
        <position position="219"/>
    </location>
</feature>
<dbReference type="InterPro" id="IPR051201">
    <property type="entry name" value="Chloro_Bact_Ser_Proteases"/>
</dbReference>
<keyword evidence="1 9" id="KW-0645">Protease</keyword>
<dbReference type="InterPro" id="IPR009003">
    <property type="entry name" value="Peptidase_S1_PA"/>
</dbReference>
<evidence type="ECO:0000259" key="8">
    <source>
        <dbReference type="PROSITE" id="PS50106"/>
    </source>
</evidence>
<dbReference type="PANTHER" id="PTHR43343:SF3">
    <property type="entry name" value="PROTEASE DO-LIKE 8, CHLOROPLASTIC"/>
    <property type="match status" value="1"/>
</dbReference>
<evidence type="ECO:0000256" key="3">
    <source>
        <dbReference type="ARBA" id="ARBA00022737"/>
    </source>
</evidence>
<evidence type="ECO:0000256" key="5">
    <source>
        <dbReference type="ARBA" id="ARBA00022825"/>
    </source>
</evidence>
<feature type="domain" description="PDZ" evidence="8">
    <location>
        <begin position="259"/>
        <end position="354"/>
    </location>
</feature>
<dbReference type="NCBIfam" id="TIGR02037">
    <property type="entry name" value="degP_htrA_DO"/>
    <property type="match status" value="1"/>
</dbReference>
<dbReference type="eggNOG" id="COG0265">
    <property type="taxonomic scope" value="Bacteria"/>
</dbReference>
<dbReference type="RefSeq" id="WP_241764389.1">
    <property type="nucleotide sequence ID" value="NZ_ARYJ01000014.1"/>
</dbReference>
<evidence type="ECO:0000256" key="1">
    <source>
        <dbReference type="ARBA" id="ARBA00022670"/>
    </source>
</evidence>
<dbReference type="Proteomes" id="UP000024816">
    <property type="component" value="Unassembled WGS sequence"/>
</dbReference>
<dbReference type="EMBL" id="ARYJ01000014">
    <property type="protein sequence ID" value="KCZ86464.1"/>
    <property type="molecule type" value="Genomic_DNA"/>
</dbReference>
<dbReference type="InterPro" id="IPR011782">
    <property type="entry name" value="Pept_S1C_Do"/>
</dbReference>
<name>A0A059F727_9PROT</name>
<keyword evidence="3" id="KW-0677">Repeat</keyword>
<dbReference type="Gene3D" id="2.40.10.120">
    <property type="match status" value="1"/>
</dbReference>
<feature type="binding site" evidence="7">
    <location>
        <position position="113"/>
    </location>
    <ligand>
        <name>substrate</name>
    </ligand>
</feature>
<proteinExistence type="predicted"/>
<evidence type="ECO:0000313" key="10">
    <source>
        <dbReference type="Proteomes" id="UP000024816"/>
    </source>
</evidence>
<evidence type="ECO:0000313" key="9">
    <source>
        <dbReference type="EMBL" id="KCZ86464.1"/>
    </source>
</evidence>
<comment type="caution">
    <text evidence="9">The sequence shown here is derived from an EMBL/GenBank/DDBJ whole genome shotgun (WGS) entry which is preliminary data.</text>
</comment>
<dbReference type="InterPro" id="IPR001940">
    <property type="entry name" value="Peptidase_S1C"/>
</dbReference>
<dbReference type="MEROPS" id="S01.442"/>
<keyword evidence="10" id="KW-1185">Reference proteome</keyword>
<dbReference type="STRING" id="1280952.HJA_15869"/>
<dbReference type="Pfam" id="PF13180">
    <property type="entry name" value="PDZ_2"/>
    <property type="match status" value="1"/>
</dbReference>
<dbReference type="PATRIC" id="fig|1280952.3.peg.3176"/>
<evidence type="ECO:0000256" key="4">
    <source>
        <dbReference type="ARBA" id="ARBA00022801"/>
    </source>
</evidence>
<dbReference type="GO" id="GO:0004252">
    <property type="term" value="F:serine-type endopeptidase activity"/>
    <property type="evidence" value="ECO:0007669"/>
    <property type="project" value="InterPro"/>
</dbReference>
<feature type="active site" description="Charge relay system" evidence="6">
    <location>
        <position position="143"/>
    </location>
</feature>
<keyword evidence="2" id="KW-0732">Signal</keyword>
<evidence type="ECO:0000256" key="2">
    <source>
        <dbReference type="ARBA" id="ARBA00022729"/>
    </source>
</evidence>
<gene>
    <name evidence="9" type="ORF">HJA_15869</name>
</gene>
<evidence type="ECO:0000256" key="6">
    <source>
        <dbReference type="PIRSR" id="PIRSR611782-1"/>
    </source>
</evidence>
<dbReference type="SMART" id="SM00228">
    <property type="entry name" value="PDZ"/>
    <property type="match status" value="2"/>
</dbReference>
<protein>
    <submittedName>
        <fullName evidence="9">Do family protease</fullName>
    </submittedName>
</protein>
<reference evidence="9 10" key="1">
    <citation type="journal article" date="2014" name="Antonie Van Leeuwenhoek">
        <title>Hyphomonas beringensis sp. nov. and Hyphomonas chukchiensis sp. nov., isolated from surface seawater of the Bering Sea and Chukchi Sea.</title>
        <authorList>
            <person name="Li C."/>
            <person name="Lai Q."/>
            <person name="Li G."/>
            <person name="Dong C."/>
            <person name="Wang J."/>
            <person name="Liao Y."/>
            <person name="Shao Z."/>
        </authorList>
    </citation>
    <scope>NUCLEOTIDE SEQUENCE [LARGE SCALE GENOMIC DNA]</scope>
    <source>
        <strain evidence="9 10">VP2</strain>
    </source>
</reference>
<feature type="active site" description="Charge relay system" evidence="6">
    <location>
        <position position="113"/>
    </location>
</feature>
<dbReference type="SUPFAM" id="SSF50156">
    <property type="entry name" value="PDZ domain-like"/>
    <property type="match status" value="2"/>
</dbReference>
<dbReference type="PRINTS" id="PR00834">
    <property type="entry name" value="PROTEASES2C"/>
</dbReference>